<gene>
    <name evidence="1" type="ORF">GCM10009126_27660</name>
</gene>
<reference evidence="1 2" key="1">
    <citation type="journal article" date="2019" name="Int. J. Syst. Evol. Microbiol.">
        <title>The Global Catalogue of Microorganisms (GCM) 10K type strain sequencing project: providing services to taxonomists for standard genome sequencing and annotation.</title>
        <authorList>
            <consortium name="The Broad Institute Genomics Platform"/>
            <consortium name="The Broad Institute Genome Sequencing Center for Infectious Disease"/>
            <person name="Wu L."/>
            <person name="Ma J."/>
        </authorList>
    </citation>
    <scope>NUCLEOTIDE SEQUENCE [LARGE SCALE GENOMIC DNA]</scope>
    <source>
        <strain evidence="1 2">JCM 16242</strain>
    </source>
</reference>
<proteinExistence type="predicted"/>
<evidence type="ECO:0000313" key="1">
    <source>
        <dbReference type="EMBL" id="GAA0260672.1"/>
    </source>
</evidence>
<dbReference type="Proteomes" id="UP001500657">
    <property type="component" value="Unassembled WGS sequence"/>
</dbReference>
<dbReference type="RefSeq" id="WP_343883377.1">
    <property type="nucleotide sequence ID" value="NZ_BAAAFO010000004.1"/>
</dbReference>
<organism evidence="1 2">
    <name type="scientific">Rhodanobacter caeni</name>
    <dbReference type="NCBI Taxonomy" id="657654"/>
    <lineage>
        <taxon>Bacteria</taxon>
        <taxon>Pseudomonadati</taxon>
        <taxon>Pseudomonadota</taxon>
        <taxon>Gammaproteobacteria</taxon>
        <taxon>Lysobacterales</taxon>
        <taxon>Rhodanobacteraceae</taxon>
        <taxon>Rhodanobacter</taxon>
    </lineage>
</organism>
<sequence>MADNSILPKASAPLVDQTGRPTRAFYTFFNALVSSLQGQINAISKLVKNLALVIAALGGDPDSGEGIPDIAGQIDAKADKSITITGLGSIQGGGDLSQDRFISLDGDVDTVPGVSFYGSPDGSTKGWAAFSGNFAPSMDADDNVTLDLADIADSGTGDALVKITRDAKGRVSGTSAATTTDLTEGSNLYFTDTRADARITLQKAQPLGLATLDAGGKLDAGQLPALAITETFVVNTQAAMLALSAQEGDVAVRTDLSKSFILTAAPASTLANWQELLVPTAGVTSFNGRTGSVTPASGDYTPAQVGAEPAIAAGTTAQYRRGDKTWRDFATDVRGAVLTGLSTATSAVITATDTVLGALGKLQAQINGKAPNTQIGTYASRPSAGSAQGVVYYATDVQEAYRSDGSTWSILPIGGIELGYAEITSQFNTTSTTAVDVTGLTVTCVVGERPVIVTYGGNMRNTTTGQSARVLLIANGSNQSNLTAQGSVGYIFLERETRISGLTPGASYTFKLQALAISSGTTQIYSDANDRAFIRVGN</sequence>
<protein>
    <recommendedName>
        <fullName evidence="3">DUF1983 domain-containing protein</fullName>
    </recommendedName>
</protein>
<evidence type="ECO:0008006" key="3">
    <source>
        <dbReference type="Google" id="ProtNLM"/>
    </source>
</evidence>
<accession>A0ABN0UT57</accession>
<comment type="caution">
    <text evidence="1">The sequence shown here is derived from an EMBL/GenBank/DDBJ whole genome shotgun (WGS) entry which is preliminary data.</text>
</comment>
<keyword evidence="2" id="KW-1185">Reference proteome</keyword>
<name>A0ABN0UT57_9GAMM</name>
<evidence type="ECO:0000313" key="2">
    <source>
        <dbReference type="Proteomes" id="UP001500657"/>
    </source>
</evidence>
<dbReference type="EMBL" id="BAAAFO010000004">
    <property type="protein sequence ID" value="GAA0260672.1"/>
    <property type="molecule type" value="Genomic_DNA"/>
</dbReference>